<organism evidence="5 6">
    <name type="scientific">Manihot esculenta</name>
    <name type="common">Cassava</name>
    <name type="synonym">Jatropha manihot</name>
    <dbReference type="NCBI Taxonomy" id="3983"/>
    <lineage>
        <taxon>Eukaryota</taxon>
        <taxon>Viridiplantae</taxon>
        <taxon>Streptophyta</taxon>
        <taxon>Embryophyta</taxon>
        <taxon>Tracheophyta</taxon>
        <taxon>Spermatophyta</taxon>
        <taxon>Magnoliopsida</taxon>
        <taxon>eudicotyledons</taxon>
        <taxon>Gunneridae</taxon>
        <taxon>Pentapetalae</taxon>
        <taxon>rosids</taxon>
        <taxon>fabids</taxon>
        <taxon>Malpighiales</taxon>
        <taxon>Euphorbiaceae</taxon>
        <taxon>Crotonoideae</taxon>
        <taxon>Manihoteae</taxon>
        <taxon>Manihot</taxon>
    </lineage>
</organism>
<name>A0A2C9UBL1_MANES</name>
<dbReference type="GO" id="GO:0006952">
    <property type="term" value="P:defense response"/>
    <property type="evidence" value="ECO:0007669"/>
    <property type="project" value="UniProtKB-KW"/>
</dbReference>
<evidence type="ECO:0000259" key="4">
    <source>
        <dbReference type="Pfam" id="PF00407"/>
    </source>
</evidence>
<dbReference type="CDD" id="cd07816">
    <property type="entry name" value="Bet_v1-like"/>
    <property type="match status" value="1"/>
</dbReference>
<dbReference type="GO" id="GO:0004864">
    <property type="term" value="F:protein phosphatase inhibitor activity"/>
    <property type="evidence" value="ECO:0000318"/>
    <property type="project" value="GO_Central"/>
</dbReference>
<dbReference type="InterPro" id="IPR024949">
    <property type="entry name" value="Bet_v_I_allergen"/>
</dbReference>
<protein>
    <recommendedName>
        <fullName evidence="4">Bet v I/Major latex protein domain-containing protein</fullName>
    </recommendedName>
</protein>
<dbReference type="PANTHER" id="PTHR31213">
    <property type="entry name" value="OS08G0374000 PROTEIN-RELATED"/>
    <property type="match status" value="1"/>
</dbReference>
<accession>A0A2C9UBL1</accession>
<dbReference type="OMA" id="LANPHVC"/>
<dbReference type="PANTHER" id="PTHR31213:SF55">
    <property type="entry name" value="STRESS-INDUCED PROTEIN SAM22"/>
    <property type="match status" value="1"/>
</dbReference>
<dbReference type="GO" id="GO:0038023">
    <property type="term" value="F:signaling receptor activity"/>
    <property type="evidence" value="ECO:0000318"/>
    <property type="project" value="GO_Central"/>
</dbReference>
<dbReference type="GO" id="GO:0010427">
    <property type="term" value="F:abscisic acid binding"/>
    <property type="evidence" value="ECO:0000318"/>
    <property type="project" value="GO_Central"/>
</dbReference>
<dbReference type="GO" id="GO:0005634">
    <property type="term" value="C:nucleus"/>
    <property type="evidence" value="ECO:0000318"/>
    <property type="project" value="GO_Central"/>
</dbReference>
<dbReference type="EMBL" id="CM004401">
    <property type="protein sequence ID" value="OAY27693.1"/>
    <property type="molecule type" value="Genomic_DNA"/>
</dbReference>
<dbReference type="GO" id="GO:0005737">
    <property type="term" value="C:cytoplasm"/>
    <property type="evidence" value="ECO:0000318"/>
    <property type="project" value="GO_Central"/>
</dbReference>
<dbReference type="OrthoDB" id="835525at2759"/>
<dbReference type="Pfam" id="PF00407">
    <property type="entry name" value="Bet_v_1"/>
    <property type="match status" value="1"/>
</dbReference>
<dbReference type="InterPro" id="IPR050279">
    <property type="entry name" value="Plant_def-hormone_signal"/>
</dbReference>
<feature type="domain" description="Bet v I/Major latex protein" evidence="4">
    <location>
        <begin position="1"/>
        <end position="154"/>
    </location>
</feature>
<keyword evidence="6" id="KW-1185">Reference proteome</keyword>
<comment type="caution">
    <text evidence="5">The sequence shown here is derived from an EMBL/GenBank/DDBJ whole genome shotgun (WGS) entry which is preliminary data.</text>
</comment>
<proteinExistence type="inferred from homology"/>
<evidence type="ECO:0000256" key="1">
    <source>
        <dbReference type="ARBA" id="ARBA00009744"/>
    </source>
</evidence>
<dbReference type="InterPro" id="IPR000916">
    <property type="entry name" value="Bet_v_I/MLP"/>
</dbReference>
<dbReference type="Gramene" id="Manes.15G008000.1.v8.1">
    <property type="protein sequence ID" value="Manes.15G008000.1.v8.1.CDS"/>
    <property type="gene ID" value="Manes.15G008000.v8.1"/>
</dbReference>
<evidence type="ECO:0000256" key="3">
    <source>
        <dbReference type="ARBA" id="ARBA00023265"/>
    </source>
</evidence>
<evidence type="ECO:0000313" key="6">
    <source>
        <dbReference type="Proteomes" id="UP000091857"/>
    </source>
</evidence>
<dbReference type="FunFam" id="3.30.530.20:FF:000007">
    <property type="entry name" value="Major pollen allergen Bet v 1-A"/>
    <property type="match status" value="1"/>
</dbReference>
<dbReference type="PRINTS" id="PR00634">
    <property type="entry name" value="BETALLERGEN"/>
</dbReference>
<evidence type="ECO:0000313" key="5">
    <source>
        <dbReference type="EMBL" id="OAY27693.1"/>
    </source>
</evidence>
<dbReference type="AlphaFoldDB" id="A0A2C9UBL1"/>
<comment type="similarity">
    <text evidence="1">Belongs to the BetVI family.</text>
</comment>
<sequence length="160" mass="17578">MGVVTIEREIISSIPAAKMFKVFVLEADTALPSILSEAIKSVEFIQGNGGPGTIKKTTFVEGGDFKYIKTKIETIDKDNLTQSYTVIEGDPWSDLLEKITYENKMVATPDGGCIIKSTNKFFPKGNSELDEEKVKAGAEKTWLIFKAVEAYLAANPDAYN</sequence>
<dbReference type="Gene3D" id="3.30.530.20">
    <property type="match status" value="1"/>
</dbReference>
<dbReference type="SUPFAM" id="SSF55961">
    <property type="entry name" value="Bet v1-like"/>
    <property type="match status" value="1"/>
</dbReference>
<keyword evidence="2" id="KW-0611">Plant defense</keyword>
<gene>
    <name evidence="5" type="ORF">MANES_15G008000v8</name>
</gene>
<dbReference type="STRING" id="3983.A0A2C9UBL1"/>
<keyword evidence="3" id="KW-0568">Pathogenesis-related protein</keyword>
<evidence type="ECO:0000256" key="2">
    <source>
        <dbReference type="ARBA" id="ARBA00022821"/>
    </source>
</evidence>
<dbReference type="InterPro" id="IPR023393">
    <property type="entry name" value="START-like_dom_sf"/>
</dbReference>
<dbReference type="Proteomes" id="UP000091857">
    <property type="component" value="Chromosome 15"/>
</dbReference>
<reference evidence="6" key="1">
    <citation type="journal article" date="2016" name="Nat. Biotechnol.">
        <title>Sequencing wild and cultivated cassava and related species reveals extensive interspecific hybridization and genetic diversity.</title>
        <authorList>
            <person name="Bredeson J.V."/>
            <person name="Lyons J.B."/>
            <person name="Prochnik S.E."/>
            <person name="Wu G.A."/>
            <person name="Ha C.M."/>
            <person name="Edsinger-Gonzales E."/>
            <person name="Grimwood J."/>
            <person name="Schmutz J."/>
            <person name="Rabbi I.Y."/>
            <person name="Egesi C."/>
            <person name="Nauluvula P."/>
            <person name="Lebot V."/>
            <person name="Ndunguru J."/>
            <person name="Mkamilo G."/>
            <person name="Bart R.S."/>
            <person name="Setter T.L."/>
            <person name="Gleadow R.M."/>
            <person name="Kulakow P."/>
            <person name="Ferguson M.E."/>
            <person name="Rounsley S."/>
            <person name="Rokhsar D.S."/>
        </authorList>
    </citation>
    <scope>NUCLEOTIDE SEQUENCE [LARGE SCALE GENOMIC DNA]</scope>
    <source>
        <strain evidence="6">cv. AM560-2</strain>
    </source>
</reference>
<dbReference type="GO" id="GO:0009738">
    <property type="term" value="P:abscisic acid-activated signaling pathway"/>
    <property type="evidence" value="ECO:0000318"/>
    <property type="project" value="GO_Central"/>
</dbReference>